<evidence type="ECO:0000313" key="3">
    <source>
        <dbReference type="EMBL" id="XDS51195.1"/>
    </source>
</evidence>
<dbReference type="Pfam" id="PF15892">
    <property type="entry name" value="BNR_4"/>
    <property type="match status" value="1"/>
</dbReference>
<dbReference type="EMBL" id="CP129683">
    <property type="protein sequence ID" value="XDS51195.1"/>
    <property type="molecule type" value="Genomic_DNA"/>
</dbReference>
<gene>
    <name evidence="3" type="ORF">QN062_03185</name>
    <name evidence="2" type="ORF">QN216_07195</name>
</gene>
<name>A0AB39UGZ8_9BIFI</name>
<proteinExistence type="predicted"/>
<sequence>MPFALSTAHVDAAEAQDLGNSYYFENSLHGGNADYSVVYGKSSDQTLVGDWNGDGKDTLAVRRGNIYYFKNSISGGNADQVIKFGKSSDDVLAGDWNGDGTDTLAVRRGNTYYLLNSLHGGIADRVLTYGKANDQVLVGDWNGDKMDTFAVRRSNTFYVLDTLHSGKADKVFTYGKATDYVLAGDWDGNGSDTFAVRRGSAYYIKNSLAAGIADTVVAFGKSTDYVLVGDWDGNGTDTFAVRRAASTSSATTPNLADYVSNEAPTQITSTAGTLNDLGSAWASNSVNDTSFRQSSVITAKNSQGEEIQTTAYYDQTGRIILARRSIESTDWKLYATQYSGNVTDAHNVVSLGIDGKGFLHVAWGMHGAAMQYAESTTAWGVTLGAKKSVTGKNEGAVTYPQFYTQSNGNMFLLYRNGSSGNGNLVLDHYNVSTGKWTQVQSDLIDGVTDSISGSSSPYWQAVVDSKNRLQISWVWRESSDVSTNHDLAYARSSDTTGVKWEKSTGVAYTGSNAENRGEDSVYQSE</sequence>
<dbReference type="AlphaFoldDB" id="A0AB39UGZ8"/>
<dbReference type="EMBL" id="CP129682">
    <property type="protein sequence ID" value="XDS48124.1"/>
    <property type="molecule type" value="Genomic_DNA"/>
</dbReference>
<reference evidence="2" key="1">
    <citation type="submission" date="2023-07" db="EMBL/GenBank/DDBJ databases">
        <title>Bifidobacterium aquikefiriaerophilum sp. nov. and Bifidobacterium eccum sp. nov., isolated from water kefir.</title>
        <authorList>
            <person name="Breselge S."/>
            <person name="Bellassi P."/>
            <person name="Barcenilla C."/>
            <person name="Alvarez-Ordonez A."/>
            <person name="Morelli L."/>
            <person name="Cotter P.D."/>
        </authorList>
    </citation>
    <scope>NUCLEOTIDE SEQUENCE</scope>
    <source>
        <strain evidence="3">WK012_4_13</strain>
        <strain evidence="2">WK013_4_14</strain>
    </source>
</reference>
<evidence type="ECO:0000313" key="2">
    <source>
        <dbReference type="EMBL" id="XDS48124.1"/>
    </source>
</evidence>
<dbReference type="KEGG" id="bfk:QN062_03185"/>
<protein>
    <submittedName>
        <fullName evidence="2">BNR repeat-containing protein</fullName>
    </submittedName>
</protein>
<evidence type="ECO:0000256" key="1">
    <source>
        <dbReference type="SAM" id="MobiDB-lite"/>
    </source>
</evidence>
<feature type="region of interest" description="Disordered" evidence="1">
    <location>
        <begin position="501"/>
        <end position="525"/>
    </location>
</feature>
<accession>A0AB39UGZ8</accession>
<organism evidence="2">
    <name type="scientific">Bifidobacterium fermentum</name>
    <dbReference type="NCBI Taxonomy" id="3059035"/>
    <lineage>
        <taxon>Bacteria</taxon>
        <taxon>Bacillati</taxon>
        <taxon>Actinomycetota</taxon>
        <taxon>Actinomycetes</taxon>
        <taxon>Bifidobacteriales</taxon>
        <taxon>Bifidobacteriaceae</taxon>
        <taxon>Bifidobacterium</taxon>
    </lineage>
</organism>